<proteinExistence type="predicted"/>
<reference evidence="2 3" key="1">
    <citation type="submission" date="2019-01" db="EMBL/GenBank/DDBJ databases">
        <title>Genome sequence of the Antarctic species Gelidibacter gilvus ACAM 158(T).</title>
        <authorList>
            <person name="Bowman J.P."/>
        </authorList>
    </citation>
    <scope>NUCLEOTIDE SEQUENCE [LARGE SCALE GENOMIC DNA]</scope>
    <source>
        <strain evidence="2 3">IC158</strain>
    </source>
</reference>
<name>A0A4Q0XD70_9FLAO</name>
<accession>A0A4Q0XD70</accession>
<evidence type="ECO:0000313" key="3">
    <source>
        <dbReference type="Proteomes" id="UP000289792"/>
    </source>
</evidence>
<dbReference type="AlphaFoldDB" id="A0A4Q0XD70"/>
<comment type="caution">
    <text evidence="2">The sequence shown here is derived from an EMBL/GenBank/DDBJ whole genome shotgun (WGS) entry which is preliminary data.</text>
</comment>
<keyword evidence="3" id="KW-1185">Reference proteome</keyword>
<feature type="transmembrane region" description="Helical" evidence="1">
    <location>
        <begin position="47"/>
        <end position="80"/>
    </location>
</feature>
<organism evidence="2 3">
    <name type="scientific">Gelidibacter gilvus</name>
    <dbReference type="NCBI Taxonomy" id="59602"/>
    <lineage>
        <taxon>Bacteria</taxon>
        <taxon>Pseudomonadati</taxon>
        <taxon>Bacteroidota</taxon>
        <taxon>Flavobacteriia</taxon>
        <taxon>Flavobacteriales</taxon>
        <taxon>Flavobacteriaceae</taxon>
        <taxon>Gelidibacter</taxon>
    </lineage>
</organism>
<feature type="transmembrane region" description="Helical" evidence="1">
    <location>
        <begin position="7"/>
        <end position="27"/>
    </location>
</feature>
<dbReference type="RefSeq" id="WP_129018227.1">
    <property type="nucleotide sequence ID" value="NZ_SDDZ01000010.1"/>
</dbReference>
<keyword evidence="1" id="KW-0812">Transmembrane</keyword>
<gene>
    <name evidence="2" type="ORF">ESZ48_14525</name>
</gene>
<sequence>MKKNKIISGSIGLLVGYLILIVLIDILSKPENIAVSIKPIDSMATYFFGFGFTLGTLGWILGALLLIGWLALFYFIGTWIYKLMFSSKS</sequence>
<dbReference type="Proteomes" id="UP000289792">
    <property type="component" value="Unassembled WGS sequence"/>
</dbReference>
<keyword evidence="1" id="KW-0472">Membrane</keyword>
<dbReference type="EMBL" id="SDDZ01000010">
    <property type="protein sequence ID" value="RXJ45795.1"/>
    <property type="molecule type" value="Genomic_DNA"/>
</dbReference>
<evidence type="ECO:0000256" key="1">
    <source>
        <dbReference type="SAM" id="Phobius"/>
    </source>
</evidence>
<protein>
    <submittedName>
        <fullName evidence="2">Uncharacterized protein</fullName>
    </submittedName>
</protein>
<keyword evidence="1" id="KW-1133">Transmembrane helix</keyword>
<evidence type="ECO:0000313" key="2">
    <source>
        <dbReference type="EMBL" id="RXJ45795.1"/>
    </source>
</evidence>